<evidence type="ECO:0000256" key="6">
    <source>
        <dbReference type="HAMAP-Rule" id="MF_00922"/>
    </source>
</evidence>
<dbReference type="Proteomes" id="UP001500279">
    <property type="component" value="Unassembled WGS sequence"/>
</dbReference>
<dbReference type="SUPFAM" id="SSF48452">
    <property type="entry name" value="TPR-like"/>
    <property type="match status" value="1"/>
</dbReference>
<evidence type="ECO:0000256" key="2">
    <source>
        <dbReference type="ARBA" id="ARBA00023136"/>
    </source>
</evidence>
<accession>A0ABP3VB37</accession>
<keyword evidence="7" id="KW-0802">TPR repeat</keyword>
<comment type="caution">
    <text evidence="9">The sequence shown here is derived from an EMBL/GenBank/DDBJ whole genome shotgun (WGS) entry which is preliminary data.</text>
</comment>
<dbReference type="NCBIfam" id="TIGR03302">
    <property type="entry name" value="OM_YfiO"/>
    <property type="match status" value="1"/>
</dbReference>
<comment type="function">
    <text evidence="6">Part of the outer membrane protein assembly complex, which is involved in assembly and insertion of beta-barrel proteins into the outer membrane.</text>
</comment>
<dbReference type="InterPro" id="IPR039565">
    <property type="entry name" value="BamD-like"/>
</dbReference>
<dbReference type="InterPro" id="IPR019734">
    <property type="entry name" value="TPR_rpt"/>
</dbReference>
<dbReference type="PROSITE" id="PS50005">
    <property type="entry name" value="TPR"/>
    <property type="match status" value="1"/>
</dbReference>
<evidence type="ECO:0000256" key="5">
    <source>
        <dbReference type="ARBA" id="ARBA00023288"/>
    </source>
</evidence>
<keyword evidence="5" id="KW-0449">Lipoprotein</keyword>
<keyword evidence="4 6" id="KW-0998">Cell outer membrane</keyword>
<dbReference type="PANTHER" id="PTHR37423">
    <property type="entry name" value="SOLUBLE LYTIC MUREIN TRANSGLYCOSYLASE-RELATED"/>
    <property type="match status" value="1"/>
</dbReference>
<evidence type="ECO:0000256" key="3">
    <source>
        <dbReference type="ARBA" id="ARBA00023139"/>
    </source>
</evidence>
<feature type="repeat" description="TPR" evidence="7">
    <location>
        <begin position="62"/>
        <end position="95"/>
    </location>
</feature>
<sequence>MALVALLAVTAACGSLKDEEMKGTAEKLYADAKEEMASANWTAAIKGLERVEGRAGGGLLGQQSQLDLAYSYWKSGEKAQAITTLDRFIKLNPSSPGLDYALYLRGLVNFNEDFGILAAVSQQQQSERDQQASRESYQSFKQLVDQFPDSKYAPDARARMDYIVNALADYEVHVARYYLRRGALVAAANRAQQAITVYPQTPATEEALYILGQAYDRLGLDKLRDDANRVLALNFPNSRLPQEGFKEREKAWWQLW</sequence>
<evidence type="ECO:0000259" key="8">
    <source>
        <dbReference type="Pfam" id="PF13525"/>
    </source>
</evidence>
<dbReference type="InterPro" id="IPR011990">
    <property type="entry name" value="TPR-like_helical_dom_sf"/>
</dbReference>
<organism evidence="9 10">
    <name type="scientific">Ideonella azotifigens</name>
    <dbReference type="NCBI Taxonomy" id="513160"/>
    <lineage>
        <taxon>Bacteria</taxon>
        <taxon>Pseudomonadati</taxon>
        <taxon>Pseudomonadota</taxon>
        <taxon>Betaproteobacteria</taxon>
        <taxon>Burkholderiales</taxon>
        <taxon>Sphaerotilaceae</taxon>
        <taxon>Ideonella</taxon>
    </lineage>
</organism>
<keyword evidence="1 6" id="KW-0732">Signal</keyword>
<keyword evidence="10" id="KW-1185">Reference proteome</keyword>
<comment type="subunit">
    <text evidence="6">Part of the Bam complex.</text>
</comment>
<dbReference type="CDD" id="cd15830">
    <property type="entry name" value="BamD"/>
    <property type="match status" value="1"/>
</dbReference>
<reference evidence="10" key="1">
    <citation type="journal article" date="2019" name="Int. J. Syst. Evol. Microbiol.">
        <title>The Global Catalogue of Microorganisms (GCM) 10K type strain sequencing project: providing services to taxonomists for standard genome sequencing and annotation.</title>
        <authorList>
            <consortium name="The Broad Institute Genomics Platform"/>
            <consortium name="The Broad Institute Genome Sequencing Center for Infectious Disease"/>
            <person name="Wu L."/>
            <person name="Ma J."/>
        </authorList>
    </citation>
    <scope>NUCLEOTIDE SEQUENCE [LARGE SCALE GENOMIC DNA]</scope>
    <source>
        <strain evidence="10">JCM 15503</strain>
    </source>
</reference>
<evidence type="ECO:0000256" key="7">
    <source>
        <dbReference type="PROSITE-ProRule" id="PRU00339"/>
    </source>
</evidence>
<evidence type="ECO:0000313" key="9">
    <source>
        <dbReference type="EMBL" id="GAA0753645.1"/>
    </source>
</evidence>
<comment type="similarity">
    <text evidence="6">Belongs to the BamD family.</text>
</comment>
<gene>
    <name evidence="6" type="primary">bamD</name>
    <name evidence="9" type="ORF">GCM10009107_29080</name>
</gene>
<dbReference type="Gene3D" id="1.25.40.10">
    <property type="entry name" value="Tetratricopeptide repeat domain"/>
    <property type="match status" value="1"/>
</dbReference>
<evidence type="ECO:0000256" key="4">
    <source>
        <dbReference type="ARBA" id="ARBA00023237"/>
    </source>
</evidence>
<dbReference type="EMBL" id="BAAAEW010000018">
    <property type="protein sequence ID" value="GAA0753645.1"/>
    <property type="molecule type" value="Genomic_DNA"/>
</dbReference>
<dbReference type="HAMAP" id="MF_00922">
    <property type="entry name" value="OM_assembly_BamD"/>
    <property type="match status" value="1"/>
</dbReference>
<feature type="domain" description="Outer membrane lipoprotein BamD-like" evidence="8">
    <location>
        <begin position="23"/>
        <end position="228"/>
    </location>
</feature>
<comment type="subcellular location">
    <subcellularLocation>
        <location evidence="6">Cell outer membrane</location>
    </subcellularLocation>
</comment>
<keyword evidence="2 6" id="KW-0472">Membrane</keyword>
<keyword evidence="3" id="KW-0564">Palmitate</keyword>
<proteinExistence type="inferred from homology"/>
<evidence type="ECO:0000313" key="10">
    <source>
        <dbReference type="Proteomes" id="UP001500279"/>
    </source>
</evidence>
<name>A0ABP3VB37_9BURK</name>
<protein>
    <recommendedName>
        <fullName evidence="6">Outer membrane protein assembly factor BamD</fullName>
    </recommendedName>
</protein>
<dbReference type="InterPro" id="IPR017689">
    <property type="entry name" value="BamD"/>
</dbReference>
<dbReference type="Pfam" id="PF13525">
    <property type="entry name" value="YfiO"/>
    <property type="match status" value="1"/>
</dbReference>
<evidence type="ECO:0000256" key="1">
    <source>
        <dbReference type="ARBA" id="ARBA00022729"/>
    </source>
</evidence>
<dbReference type="PANTHER" id="PTHR37423:SF1">
    <property type="entry name" value="OUTER MEMBRANE PROTEIN ASSEMBLY FACTOR BAMD"/>
    <property type="match status" value="1"/>
</dbReference>